<gene>
    <name evidence="1" type="ORF">SAMN04488530_12139</name>
</gene>
<dbReference type="STRING" id="1121321.SAMN04488530_12139"/>
<sequence>MEDGLFIVGLDKKMEEQNISLVNFEIGNSESYEKFYAIPITLKVRGDYRHIRELMYYLEEQKNITQVLDYSMNTYIEEIKENKDESINNNVFTIQVPSKSTAYYTQNSAIYHLYKDCSSLSTSEPIIEGVVGELTKNPCLECLKKYNLDKNQLPGQVQEIQKPKAKGIIEAEFKFIIYTKENPTKILDIENPASWKKGKYNPFTSSKK</sequence>
<dbReference type="EMBL" id="FQWX01000021">
    <property type="protein sequence ID" value="SHH13609.1"/>
    <property type="molecule type" value="Genomic_DNA"/>
</dbReference>
<evidence type="ECO:0000313" key="1">
    <source>
        <dbReference type="EMBL" id="SHH13609.1"/>
    </source>
</evidence>
<dbReference type="Proteomes" id="UP000243255">
    <property type="component" value="Unassembled WGS sequence"/>
</dbReference>
<dbReference type="InterPro" id="IPR014717">
    <property type="entry name" value="Transl_elong_EF1B/ribsomal_bS6"/>
</dbReference>
<dbReference type="AlphaFoldDB" id="A0A1M5QII1"/>
<proteinExistence type="predicted"/>
<keyword evidence="2" id="KW-1185">Reference proteome</keyword>
<accession>A0A1M5QII1</accession>
<name>A0A1M5QII1_9FIRM</name>
<dbReference type="OrthoDB" id="1752889at2"/>
<organism evidence="1 2">
    <name type="scientific">Asaccharospora irregularis DSM 2635</name>
    <dbReference type="NCBI Taxonomy" id="1121321"/>
    <lineage>
        <taxon>Bacteria</taxon>
        <taxon>Bacillati</taxon>
        <taxon>Bacillota</taxon>
        <taxon>Clostridia</taxon>
        <taxon>Peptostreptococcales</taxon>
        <taxon>Peptostreptococcaceae</taxon>
        <taxon>Asaccharospora</taxon>
    </lineage>
</organism>
<evidence type="ECO:0000313" key="2">
    <source>
        <dbReference type="Proteomes" id="UP000243255"/>
    </source>
</evidence>
<dbReference type="Gene3D" id="3.30.70.60">
    <property type="match status" value="1"/>
</dbReference>
<dbReference type="RefSeq" id="WP_084120329.1">
    <property type="nucleotide sequence ID" value="NZ_BAABCH010000019.1"/>
</dbReference>
<protein>
    <submittedName>
        <fullName evidence="1">Uncharacterized protein</fullName>
    </submittedName>
</protein>
<reference evidence="2" key="1">
    <citation type="submission" date="2016-11" db="EMBL/GenBank/DDBJ databases">
        <authorList>
            <person name="Varghese N."/>
            <person name="Submissions S."/>
        </authorList>
    </citation>
    <scope>NUCLEOTIDE SEQUENCE [LARGE SCALE GENOMIC DNA]</scope>
    <source>
        <strain evidence="2">DSM 2635</strain>
    </source>
</reference>